<reference evidence="1 2" key="1">
    <citation type="submission" date="2023-03" db="EMBL/GenBank/DDBJ databases">
        <title>High recombination rates correlate with genetic variation in Cardiocondyla obscurior ants.</title>
        <authorList>
            <person name="Errbii M."/>
        </authorList>
    </citation>
    <scope>NUCLEOTIDE SEQUENCE [LARGE SCALE GENOMIC DNA]</scope>
    <source>
        <strain evidence="1">Alpha-2009</strain>
        <tissue evidence="1">Whole body</tissue>
    </source>
</reference>
<organism evidence="1 2">
    <name type="scientific">Cardiocondyla obscurior</name>
    <dbReference type="NCBI Taxonomy" id="286306"/>
    <lineage>
        <taxon>Eukaryota</taxon>
        <taxon>Metazoa</taxon>
        <taxon>Ecdysozoa</taxon>
        <taxon>Arthropoda</taxon>
        <taxon>Hexapoda</taxon>
        <taxon>Insecta</taxon>
        <taxon>Pterygota</taxon>
        <taxon>Neoptera</taxon>
        <taxon>Endopterygota</taxon>
        <taxon>Hymenoptera</taxon>
        <taxon>Apocrita</taxon>
        <taxon>Aculeata</taxon>
        <taxon>Formicoidea</taxon>
        <taxon>Formicidae</taxon>
        <taxon>Myrmicinae</taxon>
        <taxon>Cardiocondyla</taxon>
    </lineage>
</organism>
<proteinExistence type="predicted"/>
<keyword evidence="2" id="KW-1185">Reference proteome</keyword>
<evidence type="ECO:0000313" key="1">
    <source>
        <dbReference type="EMBL" id="KAL0109989.1"/>
    </source>
</evidence>
<sequence length="174" mass="19891">MDFAAANYSLFCEKRTAPAALACLFMQYLIASIHYSTHQKINSCSMRMKSPSVFTCELQSSTNKFGIFVKIIFPSRFVVGGARSLARTRRFALINLLINSELQRTQQSDNSKIYLRRIRFTTPRRRAGTKCRVVGRERDLYLSFDFFFYPSLPLFSVNKNAETAAQLQRESAAA</sequence>
<protein>
    <submittedName>
        <fullName evidence="1">Uncharacterized protein</fullName>
    </submittedName>
</protein>
<name>A0AAW2F1Z3_9HYME</name>
<dbReference type="Proteomes" id="UP001430953">
    <property type="component" value="Unassembled WGS sequence"/>
</dbReference>
<dbReference type="AlphaFoldDB" id="A0AAW2F1Z3"/>
<gene>
    <name evidence="1" type="ORF">PUN28_013557</name>
</gene>
<accession>A0AAW2F1Z3</accession>
<evidence type="ECO:0000313" key="2">
    <source>
        <dbReference type="Proteomes" id="UP001430953"/>
    </source>
</evidence>
<dbReference type="EMBL" id="JADYXP020000014">
    <property type="protein sequence ID" value="KAL0109989.1"/>
    <property type="molecule type" value="Genomic_DNA"/>
</dbReference>
<comment type="caution">
    <text evidence="1">The sequence shown here is derived from an EMBL/GenBank/DDBJ whole genome shotgun (WGS) entry which is preliminary data.</text>
</comment>